<dbReference type="Proteomes" id="UP000262073">
    <property type="component" value="Chromosome"/>
</dbReference>
<dbReference type="EMBL" id="CP031769">
    <property type="protein sequence ID" value="AXR07890.1"/>
    <property type="molecule type" value="Genomic_DNA"/>
</dbReference>
<proteinExistence type="predicted"/>
<dbReference type="OrthoDB" id="198115at2"/>
<dbReference type="RefSeq" id="WP_117318137.1">
    <property type="nucleotide sequence ID" value="NZ_CP031769.1"/>
</dbReference>
<gene>
    <name evidence="1" type="ORF">D0Y50_16910</name>
</gene>
<dbReference type="Pfam" id="PF13671">
    <property type="entry name" value="AAA_33"/>
    <property type="match status" value="1"/>
</dbReference>
<organism evidence="1 2">
    <name type="scientific">Salinimonas sediminis</name>
    <dbReference type="NCBI Taxonomy" id="2303538"/>
    <lineage>
        <taxon>Bacteria</taxon>
        <taxon>Pseudomonadati</taxon>
        <taxon>Pseudomonadota</taxon>
        <taxon>Gammaproteobacteria</taxon>
        <taxon>Alteromonadales</taxon>
        <taxon>Alteromonadaceae</taxon>
        <taxon>Alteromonas/Salinimonas group</taxon>
        <taxon>Salinimonas</taxon>
    </lineage>
</organism>
<dbReference type="KEGG" id="salm:D0Y50_16910"/>
<sequence>MYTLFIVCGQPAVGKTTWAGQLAKTQHACFIDIDTVSEPLVHAGLRLAGHDPDDRDSTLYKTAFRQPVYQAMFAMANDNLPHTNVVLCAPFTQELANQHWPQQLASQYGCNVMVYWLFAKAETIKQRMIIRGNNRDRNKLKRWDDYQAYFKAMPQCRHIAVDCDI</sequence>
<dbReference type="SUPFAM" id="SSF52540">
    <property type="entry name" value="P-loop containing nucleoside triphosphate hydrolases"/>
    <property type="match status" value="1"/>
</dbReference>
<keyword evidence="1" id="KW-0547">Nucleotide-binding</keyword>
<name>A0A346NQT3_9ALTE</name>
<keyword evidence="2" id="KW-1185">Reference proteome</keyword>
<evidence type="ECO:0000313" key="1">
    <source>
        <dbReference type="EMBL" id="AXR07890.1"/>
    </source>
</evidence>
<accession>A0A346NQT3</accession>
<evidence type="ECO:0000313" key="2">
    <source>
        <dbReference type="Proteomes" id="UP000262073"/>
    </source>
</evidence>
<dbReference type="AlphaFoldDB" id="A0A346NQT3"/>
<reference evidence="1 2" key="1">
    <citation type="submission" date="2018-08" db="EMBL/GenBank/DDBJ databases">
        <title>Salinimonas sediminis sp. nov., a piezophilic bacterium isolated from a deep-sea sediment sample from the New Britain Trench.</title>
        <authorList>
            <person name="Cao J."/>
        </authorList>
    </citation>
    <scope>NUCLEOTIDE SEQUENCE [LARGE SCALE GENOMIC DNA]</scope>
    <source>
        <strain evidence="1 2">N102</strain>
    </source>
</reference>
<keyword evidence="1" id="KW-0067">ATP-binding</keyword>
<protein>
    <submittedName>
        <fullName evidence="1">ATP-binding protein</fullName>
    </submittedName>
</protein>
<dbReference type="GO" id="GO:0005524">
    <property type="term" value="F:ATP binding"/>
    <property type="evidence" value="ECO:0007669"/>
    <property type="project" value="UniProtKB-KW"/>
</dbReference>
<dbReference type="InterPro" id="IPR027417">
    <property type="entry name" value="P-loop_NTPase"/>
</dbReference>
<dbReference type="Gene3D" id="3.40.50.300">
    <property type="entry name" value="P-loop containing nucleotide triphosphate hydrolases"/>
    <property type="match status" value="1"/>
</dbReference>